<comment type="caution">
    <text evidence="2">The sequence shown here is derived from an EMBL/GenBank/DDBJ whole genome shotgun (WGS) entry which is preliminary data.</text>
</comment>
<sequence>MASDDQSYGWFRIKEPLDGVTSKAQEEAIRAYALTQGFKDLRGFHMRLKMMGWDLYDVLREFET</sequence>
<dbReference type="EMBL" id="BART01006706">
    <property type="protein sequence ID" value="GAG68343.1"/>
    <property type="molecule type" value="Genomic_DNA"/>
</dbReference>
<proteinExistence type="predicted"/>
<dbReference type="AlphaFoldDB" id="X1F2F4"/>
<reference evidence="2" key="1">
    <citation type="journal article" date="2014" name="Front. Microbiol.">
        <title>High frequency of phylogenetically diverse reductive dehalogenase-homologous genes in deep subseafloor sedimentary metagenomes.</title>
        <authorList>
            <person name="Kawai M."/>
            <person name="Futagami T."/>
            <person name="Toyoda A."/>
            <person name="Takaki Y."/>
            <person name="Nishi S."/>
            <person name="Hori S."/>
            <person name="Arai W."/>
            <person name="Tsubouchi T."/>
            <person name="Morono Y."/>
            <person name="Uchiyama I."/>
            <person name="Ito T."/>
            <person name="Fujiyama A."/>
            <person name="Inagaki F."/>
            <person name="Takami H."/>
        </authorList>
    </citation>
    <scope>NUCLEOTIDE SEQUENCE</scope>
    <source>
        <strain evidence="2">Expedition CK06-06</strain>
    </source>
</reference>
<organism evidence="2">
    <name type="scientific">marine sediment metagenome</name>
    <dbReference type="NCBI Taxonomy" id="412755"/>
    <lineage>
        <taxon>unclassified sequences</taxon>
        <taxon>metagenomes</taxon>
        <taxon>ecological metagenomes</taxon>
    </lineage>
</organism>
<protein>
    <submittedName>
        <fullName evidence="2">Uncharacterized protein</fullName>
    </submittedName>
</protein>
<accession>X1F2F4</accession>
<dbReference type="EMBL" id="BART01031490">
    <property type="protein sequence ID" value="GAH14963.1"/>
    <property type="molecule type" value="Genomic_DNA"/>
</dbReference>
<gene>
    <name evidence="1" type="ORF">S01H4_15295</name>
    <name evidence="2" type="ORF">S01H4_54686</name>
</gene>
<name>X1F2F4_9ZZZZ</name>
<evidence type="ECO:0000313" key="2">
    <source>
        <dbReference type="EMBL" id="GAH14963.1"/>
    </source>
</evidence>
<evidence type="ECO:0000313" key="1">
    <source>
        <dbReference type="EMBL" id="GAG68343.1"/>
    </source>
</evidence>